<keyword evidence="5" id="KW-0539">Nucleus</keyword>
<dbReference type="PANTHER" id="PTHR13339">
    <property type="entry name" value="COP9 SIGNALOSOME COMPLEX SUBUNIT 8"/>
    <property type="match status" value="1"/>
</dbReference>
<dbReference type="EMBL" id="CAXLJL010000190">
    <property type="protein sequence ID" value="CAL5134331.1"/>
    <property type="molecule type" value="Genomic_DNA"/>
</dbReference>
<evidence type="ECO:0000259" key="6">
    <source>
        <dbReference type="Pfam" id="PF10075"/>
    </source>
</evidence>
<keyword evidence="3" id="KW-0963">Cytoplasm</keyword>
<feature type="domain" description="CSN8/PSMD8/EIF3K" evidence="6">
    <location>
        <begin position="75"/>
        <end position="199"/>
    </location>
</feature>
<dbReference type="GO" id="GO:0008180">
    <property type="term" value="C:COP9 signalosome"/>
    <property type="evidence" value="ECO:0007669"/>
    <property type="project" value="UniProtKB-KW"/>
</dbReference>
<organism evidence="7 8">
    <name type="scientific">Calicophoron daubneyi</name>
    <name type="common">Rumen fluke</name>
    <name type="synonym">Paramphistomum daubneyi</name>
    <dbReference type="NCBI Taxonomy" id="300641"/>
    <lineage>
        <taxon>Eukaryota</taxon>
        <taxon>Metazoa</taxon>
        <taxon>Spiralia</taxon>
        <taxon>Lophotrochozoa</taxon>
        <taxon>Platyhelminthes</taxon>
        <taxon>Trematoda</taxon>
        <taxon>Digenea</taxon>
        <taxon>Plagiorchiida</taxon>
        <taxon>Pronocephalata</taxon>
        <taxon>Paramphistomoidea</taxon>
        <taxon>Paramphistomidae</taxon>
        <taxon>Calicophoron</taxon>
    </lineage>
</organism>
<reference evidence="7" key="1">
    <citation type="submission" date="2024-06" db="EMBL/GenBank/DDBJ databases">
        <authorList>
            <person name="Liu X."/>
            <person name="Lenzi L."/>
            <person name="Haldenby T S."/>
            <person name="Uol C."/>
        </authorList>
    </citation>
    <scope>NUCLEOTIDE SEQUENCE</scope>
</reference>
<dbReference type="InterPro" id="IPR033205">
    <property type="entry name" value="COP9_CSN8"/>
</dbReference>
<protein>
    <recommendedName>
        <fullName evidence="6">CSN8/PSMD8/EIF3K domain-containing protein</fullName>
    </recommendedName>
</protein>
<name>A0AAV2TBW6_CALDB</name>
<dbReference type="Pfam" id="PF10075">
    <property type="entry name" value="CSN8_PSD8_EIF3K"/>
    <property type="match status" value="1"/>
</dbReference>
<evidence type="ECO:0000256" key="4">
    <source>
        <dbReference type="ARBA" id="ARBA00022790"/>
    </source>
</evidence>
<dbReference type="GO" id="GO:0010387">
    <property type="term" value="P:COP9 signalosome assembly"/>
    <property type="evidence" value="ECO:0007669"/>
    <property type="project" value="InterPro"/>
</dbReference>
<gene>
    <name evidence="7" type="ORF">CDAUBV1_LOCUS7536</name>
</gene>
<evidence type="ECO:0000256" key="5">
    <source>
        <dbReference type="ARBA" id="ARBA00023242"/>
    </source>
</evidence>
<proteinExistence type="predicted"/>
<accession>A0AAV2TBW6</accession>
<dbReference type="InterPro" id="IPR033464">
    <property type="entry name" value="CSN8_PSD8_EIF3K"/>
</dbReference>
<evidence type="ECO:0000313" key="7">
    <source>
        <dbReference type="EMBL" id="CAL5134331.1"/>
    </source>
</evidence>
<sequence>MVKYADGSLSIPIRLHADIVKRQIVRKAGLLFSDMPVEDAVLDQQLSELELYELTVGPQAPGAKGCPVGPGSPSSEEYYTQFLGLYILKMDLLNAKFLWKRIPTPVKGSSTHLKKLWNLGQLLIRRQITAFFQAADKLIEESNSETLIYIVRQICERQRQRVTDLVTSAYSCVSIEFLSSLLNLPESEAILPLTSRGWHPCSLNKYLLRPSDSSVTIVKPESDSNLASQTTNNEIMSKLAEFVCFIENH</sequence>
<evidence type="ECO:0000256" key="1">
    <source>
        <dbReference type="ARBA" id="ARBA00004123"/>
    </source>
</evidence>
<dbReference type="Gene3D" id="1.25.40.990">
    <property type="match status" value="1"/>
</dbReference>
<comment type="caution">
    <text evidence="7">The sequence shown here is derived from an EMBL/GenBank/DDBJ whole genome shotgun (WGS) entry which is preliminary data.</text>
</comment>
<evidence type="ECO:0000313" key="8">
    <source>
        <dbReference type="Proteomes" id="UP001497525"/>
    </source>
</evidence>
<dbReference type="Proteomes" id="UP001497525">
    <property type="component" value="Unassembled WGS sequence"/>
</dbReference>
<dbReference type="PANTHER" id="PTHR13339:SF0">
    <property type="entry name" value="COP9 SIGNALOSOME COMPLEX SUBUNIT 8"/>
    <property type="match status" value="1"/>
</dbReference>
<dbReference type="GO" id="GO:0000338">
    <property type="term" value="P:protein deneddylation"/>
    <property type="evidence" value="ECO:0007669"/>
    <property type="project" value="InterPro"/>
</dbReference>
<dbReference type="AlphaFoldDB" id="A0AAV2TBW6"/>
<comment type="subcellular location">
    <subcellularLocation>
        <location evidence="2">Cytoplasm</location>
    </subcellularLocation>
    <subcellularLocation>
        <location evidence="1">Nucleus</location>
    </subcellularLocation>
</comment>
<dbReference type="GO" id="GO:0005737">
    <property type="term" value="C:cytoplasm"/>
    <property type="evidence" value="ECO:0007669"/>
    <property type="project" value="UniProtKB-SubCell"/>
</dbReference>
<keyword evidence="4" id="KW-0736">Signalosome</keyword>
<evidence type="ECO:0000256" key="2">
    <source>
        <dbReference type="ARBA" id="ARBA00004496"/>
    </source>
</evidence>
<evidence type="ECO:0000256" key="3">
    <source>
        <dbReference type="ARBA" id="ARBA00022490"/>
    </source>
</evidence>